<dbReference type="GO" id="GO:0006302">
    <property type="term" value="P:double-strand break repair"/>
    <property type="evidence" value="ECO:0007669"/>
    <property type="project" value="InterPro"/>
</dbReference>
<dbReference type="Pfam" id="PF18319">
    <property type="entry name" value="Zn_ribbon_PriA"/>
    <property type="match status" value="1"/>
</dbReference>
<keyword evidence="2 12" id="KW-0235">DNA replication</keyword>
<dbReference type="Pfam" id="PF00270">
    <property type="entry name" value="DEAD"/>
    <property type="match status" value="1"/>
</dbReference>
<feature type="binding site" evidence="12">
    <location>
        <position position="445"/>
    </location>
    <ligand>
        <name>Zn(2+)</name>
        <dbReference type="ChEBI" id="CHEBI:29105"/>
        <label>2</label>
    </ligand>
</feature>
<feature type="binding site" evidence="12">
    <location>
        <position position="433"/>
    </location>
    <ligand>
        <name>Zn(2+)</name>
        <dbReference type="ChEBI" id="CHEBI:29105"/>
        <label>1</label>
    </ligand>
</feature>
<dbReference type="GO" id="GO:0003677">
    <property type="term" value="F:DNA binding"/>
    <property type="evidence" value="ECO:0007669"/>
    <property type="project" value="UniProtKB-UniRule"/>
</dbReference>
<dbReference type="Proteomes" id="UP000198862">
    <property type="component" value="Unassembled WGS sequence"/>
</dbReference>
<evidence type="ECO:0000256" key="7">
    <source>
        <dbReference type="ARBA" id="ARBA00022833"/>
    </source>
</evidence>
<feature type="binding site" evidence="12">
    <location>
        <position position="473"/>
    </location>
    <ligand>
        <name>Zn(2+)</name>
        <dbReference type="ChEBI" id="CHEBI:29105"/>
        <label>1</label>
    </ligand>
</feature>
<dbReference type="NCBIfam" id="NF004065">
    <property type="entry name" value="PRK05580.1-1"/>
    <property type="match status" value="1"/>
</dbReference>
<dbReference type="InterPro" id="IPR041236">
    <property type="entry name" value="PriA_C"/>
</dbReference>
<dbReference type="GO" id="GO:1990077">
    <property type="term" value="C:primosome complex"/>
    <property type="evidence" value="ECO:0007669"/>
    <property type="project" value="UniProtKB-UniRule"/>
</dbReference>
<comment type="function">
    <text evidence="12">Initiates the restart of stalled replication forks, which reloads the replicative helicase on sites other than the origin of replication. Recognizes and binds to abandoned replication forks and remodels them to uncover a helicase loading site. Promotes assembly of the primosome at these replication forks.</text>
</comment>
<comment type="catalytic activity">
    <reaction evidence="11 12">
        <text>ATP + H2O = ADP + phosphate + H(+)</text>
        <dbReference type="Rhea" id="RHEA:13065"/>
        <dbReference type="ChEBI" id="CHEBI:15377"/>
        <dbReference type="ChEBI" id="CHEBI:15378"/>
        <dbReference type="ChEBI" id="CHEBI:30616"/>
        <dbReference type="ChEBI" id="CHEBI:43474"/>
        <dbReference type="ChEBI" id="CHEBI:456216"/>
        <dbReference type="EC" id="5.6.2.4"/>
    </reaction>
</comment>
<dbReference type="InterPro" id="IPR005259">
    <property type="entry name" value="PriA"/>
</dbReference>
<evidence type="ECO:0000259" key="13">
    <source>
        <dbReference type="PROSITE" id="PS51192"/>
    </source>
</evidence>
<dbReference type="GO" id="GO:0006270">
    <property type="term" value="P:DNA replication initiation"/>
    <property type="evidence" value="ECO:0007669"/>
    <property type="project" value="TreeGrafter"/>
</dbReference>
<dbReference type="SMART" id="SM00490">
    <property type="entry name" value="HELICc"/>
    <property type="match status" value="1"/>
</dbReference>
<dbReference type="NCBIfam" id="TIGR00595">
    <property type="entry name" value="priA"/>
    <property type="match status" value="1"/>
</dbReference>
<dbReference type="InterPro" id="IPR011545">
    <property type="entry name" value="DEAD/DEAH_box_helicase_dom"/>
</dbReference>
<feature type="binding site" evidence="12">
    <location>
        <position position="442"/>
    </location>
    <ligand>
        <name>Zn(2+)</name>
        <dbReference type="ChEBI" id="CHEBI:29105"/>
        <label>2</label>
    </ligand>
</feature>
<protein>
    <recommendedName>
        <fullName evidence="12">Replication restart protein PriA</fullName>
    </recommendedName>
    <alternativeName>
        <fullName evidence="12">ATP-dependent DNA helicase PriA</fullName>
        <ecNumber evidence="12">5.6.2.4</ecNumber>
    </alternativeName>
    <alternativeName>
        <fullName evidence="12">DNA 3'-5' helicase PriA</fullName>
    </alternativeName>
</protein>
<dbReference type="GO" id="GO:0043138">
    <property type="term" value="F:3'-5' DNA helicase activity"/>
    <property type="evidence" value="ECO:0007669"/>
    <property type="project" value="UniProtKB-EC"/>
</dbReference>
<dbReference type="PROSITE" id="PS51194">
    <property type="entry name" value="HELICASE_CTER"/>
    <property type="match status" value="1"/>
</dbReference>
<dbReference type="GO" id="GO:0006269">
    <property type="term" value="P:DNA replication, synthesis of primer"/>
    <property type="evidence" value="ECO:0007669"/>
    <property type="project" value="UniProtKB-KW"/>
</dbReference>
<comment type="similarity">
    <text evidence="12">Belongs to the helicase family. PriA subfamily.</text>
</comment>
<evidence type="ECO:0000256" key="6">
    <source>
        <dbReference type="ARBA" id="ARBA00022806"/>
    </source>
</evidence>
<dbReference type="CDD" id="cd18804">
    <property type="entry name" value="SF2_C_priA"/>
    <property type="match status" value="1"/>
</dbReference>
<dbReference type="NCBIfam" id="NF004067">
    <property type="entry name" value="PRK05580.1-4"/>
    <property type="match status" value="1"/>
</dbReference>
<dbReference type="PANTHER" id="PTHR30580:SF0">
    <property type="entry name" value="PRIMOSOMAL PROTEIN N"/>
    <property type="match status" value="1"/>
</dbReference>
<dbReference type="RefSeq" id="WP_091987047.1">
    <property type="nucleotide sequence ID" value="NZ_FOLO01000031.1"/>
</dbReference>
<evidence type="ECO:0000256" key="9">
    <source>
        <dbReference type="ARBA" id="ARBA00023125"/>
    </source>
</evidence>
<dbReference type="STRING" id="1123010.SAMN02745724_03423"/>
<keyword evidence="1 12" id="KW-0639">Primosome</keyword>
<comment type="catalytic activity">
    <reaction evidence="12">
        <text>Couples ATP hydrolysis with the unwinding of duplex DNA by translocating in the 3'-5' direction.</text>
        <dbReference type="EC" id="5.6.2.4"/>
    </reaction>
</comment>
<feature type="binding site" evidence="12">
    <location>
        <position position="476"/>
    </location>
    <ligand>
        <name>Zn(2+)</name>
        <dbReference type="ChEBI" id="CHEBI:29105"/>
        <label>1</label>
    </ligand>
</feature>
<feature type="domain" description="Helicase C-terminal" evidence="14">
    <location>
        <begin position="454"/>
        <end position="625"/>
    </location>
</feature>
<evidence type="ECO:0000256" key="11">
    <source>
        <dbReference type="ARBA" id="ARBA00048988"/>
    </source>
</evidence>
<dbReference type="Pfam" id="PF17764">
    <property type="entry name" value="PriA_3primeBD"/>
    <property type="match status" value="1"/>
</dbReference>
<evidence type="ECO:0000256" key="8">
    <source>
        <dbReference type="ARBA" id="ARBA00022840"/>
    </source>
</evidence>
<dbReference type="PANTHER" id="PTHR30580">
    <property type="entry name" value="PRIMOSOMAL PROTEIN N"/>
    <property type="match status" value="1"/>
</dbReference>
<dbReference type="InterPro" id="IPR001650">
    <property type="entry name" value="Helicase_C-like"/>
</dbReference>
<feature type="binding site" evidence="12">
    <location>
        <position position="436"/>
    </location>
    <ligand>
        <name>Zn(2+)</name>
        <dbReference type="ChEBI" id="CHEBI:29105"/>
        <label>1</label>
    </ligand>
</feature>
<dbReference type="CDD" id="cd17929">
    <property type="entry name" value="DEXHc_priA"/>
    <property type="match status" value="1"/>
</dbReference>
<feature type="binding site" evidence="12">
    <location>
        <position position="463"/>
    </location>
    <ligand>
        <name>Zn(2+)</name>
        <dbReference type="ChEBI" id="CHEBI:29105"/>
        <label>2</label>
    </ligand>
</feature>
<dbReference type="GO" id="GO:0005524">
    <property type="term" value="F:ATP binding"/>
    <property type="evidence" value="ECO:0007669"/>
    <property type="project" value="UniProtKB-UniRule"/>
</dbReference>
<sequence>MKIVAVALKVPLHKTFDYLLPDPLPFSVKLGMRVEVNFARQKKVGIIVEIKNDSDFDIKKLKKIDNILDLNPILQPDLLVLLKFAAKYYCYPLGETLQIALPKLLRQGKSPDKTSISYLELTEQGLTSKSLKGKKQQALLEQLKGSGKTPVTELKALGFASQTLKSLIKNNLIREFIEFDEQWQSRELTVNNRLKLNDEQAIACAAINQNDGYKTFLLEGITGSGKTEVYLQALENTLKHGQQALVLVPEIGLTPQTVNRFRRRFPDTPIMLWHSALTDNERLQTWRFCEKGSCAIVIGTRSAIFIPFAKLGMIIVDEEHDASFKQQDTLRYHARDLASFRANQLQIPLILGSATPALETLHKALINKYQLLTLSKRAQTTTDNQYFLIDMKGQEEHAGIAEASIGAINQHLKKQKQVMVFLNRRGFSPTLICHECGWLSHCGRCSTNATYHKSMQSLICHHCGEQKPPPHQCPDCGSTQIVPAGKGTEQIEEFLHEQFPDIPINRIDRETTRKKGSLEQALSEINTPGPRILVGTQMLAKGHHFPDVTLVIILDVDSGLYSCDFRATEHLAQLITQVSGRAGRSGEAGQILLQTHFPEHPLLQDLINNGYQDFARYALSEREITDFPPYSSMALFRAEAHSMQLVTSFLNLLIPEQPLHGIQLLGPIPAPLEKIAGKYRYQIHIQSNNRATLHQYISQLVDYLSTSKLATKVKWSLDIDPIDMA</sequence>
<dbReference type="GO" id="GO:0008270">
    <property type="term" value="F:zinc ion binding"/>
    <property type="evidence" value="ECO:0007669"/>
    <property type="project" value="UniProtKB-UniRule"/>
</dbReference>
<evidence type="ECO:0000256" key="3">
    <source>
        <dbReference type="ARBA" id="ARBA00022723"/>
    </source>
</evidence>
<dbReference type="InterPro" id="IPR042115">
    <property type="entry name" value="PriA_3primeBD_sf"/>
</dbReference>
<dbReference type="HAMAP" id="MF_00983">
    <property type="entry name" value="PriA"/>
    <property type="match status" value="1"/>
</dbReference>
<dbReference type="OrthoDB" id="9759544at2"/>
<proteinExistence type="inferred from homology"/>
<dbReference type="GO" id="GO:0016887">
    <property type="term" value="F:ATP hydrolysis activity"/>
    <property type="evidence" value="ECO:0007669"/>
    <property type="project" value="RHEA"/>
</dbReference>
<keyword evidence="6 12" id="KW-0347">Helicase</keyword>
<dbReference type="InterPro" id="IPR041222">
    <property type="entry name" value="PriA_3primeBD"/>
</dbReference>
<keyword evidence="16" id="KW-1185">Reference proteome</keyword>
<evidence type="ECO:0000256" key="10">
    <source>
        <dbReference type="ARBA" id="ARBA00023235"/>
    </source>
</evidence>
<evidence type="ECO:0000313" key="15">
    <source>
        <dbReference type="EMBL" id="SFD08319.1"/>
    </source>
</evidence>
<comment type="subunit">
    <text evidence="12">Component of the replication restart primosome.</text>
</comment>
<name>A0A1I1PET4_9GAMM</name>
<evidence type="ECO:0000256" key="5">
    <source>
        <dbReference type="ARBA" id="ARBA00022801"/>
    </source>
</evidence>
<dbReference type="Pfam" id="PF00271">
    <property type="entry name" value="Helicase_C"/>
    <property type="match status" value="1"/>
</dbReference>
<comment type="cofactor">
    <cofactor evidence="12">
        <name>Zn(2+)</name>
        <dbReference type="ChEBI" id="CHEBI:29105"/>
    </cofactor>
    <text evidence="12">Binds 2 zinc ions per subunit.</text>
</comment>
<dbReference type="AlphaFoldDB" id="A0A1I1PET4"/>
<dbReference type="Gene3D" id="3.40.50.300">
    <property type="entry name" value="P-loop containing nucleotide triphosphate hydrolases"/>
    <property type="match status" value="2"/>
</dbReference>
<evidence type="ECO:0000256" key="4">
    <source>
        <dbReference type="ARBA" id="ARBA00022741"/>
    </source>
</evidence>
<dbReference type="EC" id="5.6.2.4" evidence="12"/>
<keyword evidence="8 12" id="KW-0067">ATP-binding</keyword>
<dbReference type="PROSITE" id="PS51192">
    <property type="entry name" value="HELICASE_ATP_BIND_1"/>
    <property type="match status" value="1"/>
</dbReference>
<dbReference type="InterPro" id="IPR014001">
    <property type="entry name" value="Helicase_ATP-bd"/>
</dbReference>
<keyword evidence="5 12" id="KW-0378">Hydrolase</keyword>
<evidence type="ECO:0000256" key="2">
    <source>
        <dbReference type="ARBA" id="ARBA00022705"/>
    </source>
</evidence>
<feature type="binding site" evidence="12">
    <location>
        <position position="460"/>
    </location>
    <ligand>
        <name>Zn(2+)</name>
        <dbReference type="ChEBI" id="CHEBI:29105"/>
        <label>2</label>
    </ligand>
</feature>
<keyword evidence="9 12" id="KW-0238">DNA-binding</keyword>
<dbReference type="InterPro" id="IPR027417">
    <property type="entry name" value="P-loop_NTPase"/>
</dbReference>
<reference evidence="15 16" key="1">
    <citation type="submission" date="2016-10" db="EMBL/GenBank/DDBJ databases">
        <authorList>
            <person name="de Groot N.N."/>
        </authorList>
    </citation>
    <scope>NUCLEOTIDE SEQUENCE [LARGE SCALE GENOMIC DNA]</scope>
    <source>
        <strain evidence="15 16">DSM 6059</strain>
    </source>
</reference>
<organism evidence="15 16">
    <name type="scientific">Pseudoalteromonas denitrificans DSM 6059</name>
    <dbReference type="NCBI Taxonomy" id="1123010"/>
    <lineage>
        <taxon>Bacteria</taxon>
        <taxon>Pseudomonadati</taxon>
        <taxon>Pseudomonadota</taxon>
        <taxon>Gammaproteobacteria</taxon>
        <taxon>Alteromonadales</taxon>
        <taxon>Pseudoalteromonadaceae</taxon>
        <taxon>Pseudoalteromonas</taxon>
    </lineage>
</organism>
<gene>
    <name evidence="12" type="primary">priA</name>
    <name evidence="15" type="ORF">SAMN02745724_03423</name>
</gene>
<feature type="domain" description="Helicase ATP-binding" evidence="13">
    <location>
        <begin position="207"/>
        <end position="374"/>
    </location>
</feature>
<evidence type="ECO:0000313" key="16">
    <source>
        <dbReference type="Proteomes" id="UP000198862"/>
    </source>
</evidence>
<dbReference type="Pfam" id="PF18074">
    <property type="entry name" value="PriA_C"/>
    <property type="match status" value="1"/>
</dbReference>
<evidence type="ECO:0000256" key="12">
    <source>
        <dbReference type="HAMAP-Rule" id="MF_00983"/>
    </source>
</evidence>
<keyword evidence="7 12" id="KW-0862">Zinc</keyword>
<dbReference type="FunFam" id="3.40.50.300:FF:000489">
    <property type="entry name" value="Primosome assembly protein PriA"/>
    <property type="match status" value="1"/>
</dbReference>
<dbReference type="Gene3D" id="3.40.1440.60">
    <property type="entry name" value="PriA, 3(prime) DNA-binding domain"/>
    <property type="match status" value="1"/>
</dbReference>
<accession>A0A1I1PET4</accession>
<dbReference type="SMART" id="SM00487">
    <property type="entry name" value="DEXDc"/>
    <property type="match status" value="1"/>
</dbReference>
<dbReference type="InterPro" id="IPR040498">
    <property type="entry name" value="PriA_CRR"/>
</dbReference>
<evidence type="ECO:0000259" key="14">
    <source>
        <dbReference type="PROSITE" id="PS51194"/>
    </source>
</evidence>
<dbReference type="SUPFAM" id="SSF52540">
    <property type="entry name" value="P-loop containing nucleoside triphosphate hydrolases"/>
    <property type="match status" value="2"/>
</dbReference>
<dbReference type="GO" id="GO:0006310">
    <property type="term" value="P:DNA recombination"/>
    <property type="evidence" value="ECO:0007669"/>
    <property type="project" value="InterPro"/>
</dbReference>
<keyword evidence="3 12" id="KW-0479">Metal-binding</keyword>
<evidence type="ECO:0000256" key="1">
    <source>
        <dbReference type="ARBA" id="ARBA00022515"/>
    </source>
</evidence>
<dbReference type="EMBL" id="FOLO01000031">
    <property type="protein sequence ID" value="SFD08319.1"/>
    <property type="molecule type" value="Genomic_DNA"/>
</dbReference>
<keyword evidence="10 12" id="KW-0413">Isomerase</keyword>
<dbReference type="FunFam" id="3.40.1440.60:FF:000001">
    <property type="entry name" value="Primosomal protein N"/>
    <property type="match status" value="1"/>
</dbReference>
<keyword evidence="4 12" id="KW-0547">Nucleotide-binding</keyword>